<proteinExistence type="predicted"/>
<dbReference type="EMBL" id="JAIVFP010000001">
    <property type="protein sequence ID" value="MCI4682992.1"/>
    <property type="molecule type" value="Genomic_DNA"/>
</dbReference>
<dbReference type="PANTHER" id="PTHR34322">
    <property type="entry name" value="TRANSPOSASE, Y1_TNP DOMAIN-CONTAINING"/>
    <property type="match status" value="1"/>
</dbReference>
<keyword evidence="3" id="KW-1185">Reference proteome</keyword>
<comment type="caution">
    <text evidence="2">The sequence shown here is derived from an EMBL/GenBank/DDBJ whole genome shotgun (WGS) entry which is preliminary data.</text>
</comment>
<evidence type="ECO:0000313" key="2">
    <source>
        <dbReference type="EMBL" id="MCI4682992.1"/>
    </source>
</evidence>
<gene>
    <name evidence="2" type="ORF">K2U94_09475</name>
</gene>
<dbReference type="Pfam" id="PF01797">
    <property type="entry name" value="Y1_Tnp"/>
    <property type="match status" value="1"/>
</dbReference>
<organism evidence="2 3">
    <name type="scientific">Candidatus Rhodoblastus alkanivorans</name>
    <dbReference type="NCBI Taxonomy" id="2954117"/>
    <lineage>
        <taxon>Bacteria</taxon>
        <taxon>Pseudomonadati</taxon>
        <taxon>Pseudomonadota</taxon>
        <taxon>Alphaproteobacteria</taxon>
        <taxon>Hyphomicrobiales</taxon>
        <taxon>Rhodoblastaceae</taxon>
        <taxon>Rhodoblastus</taxon>
    </lineage>
</organism>
<dbReference type="InterPro" id="IPR036515">
    <property type="entry name" value="Transposase_17_sf"/>
</dbReference>
<accession>A0ABS9Z5V9</accession>
<sequence>MARIARIIAPDLPHHVTQRGNRRQKLFVEESDYALYRDLLAECCRANGVACWAYCLMPNHVHLILTPSSETGLSRAVGEAHRRYTAFFNARARVTGHLFQGRFACSVMDEDHLISALRYLAFNPVRARRVKRPEDWPHSSVAAHLAGKNDKLVDVTPGLARAPKFRQLLGDNLRPAEAAAFELAGANGRPMGGEAFLNEIEARLGRMVRPQKRGPKPGAIDK</sequence>
<feature type="domain" description="Transposase IS200-like" evidence="1">
    <location>
        <begin position="9"/>
        <end position="123"/>
    </location>
</feature>
<dbReference type="RefSeq" id="WP_243066967.1">
    <property type="nucleotide sequence ID" value="NZ_JAIVFK010000037.1"/>
</dbReference>
<name>A0ABS9Z5V9_9HYPH</name>
<dbReference type="InterPro" id="IPR002686">
    <property type="entry name" value="Transposase_17"/>
</dbReference>
<dbReference type="Proteomes" id="UP001139104">
    <property type="component" value="Unassembled WGS sequence"/>
</dbReference>
<dbReference type="SMART" id="SM01321">
    <property type="entry name" value="Y1_Tnp"/>
    <property type="match status" value="1"/>
</dbReference>
<evidence type="ECO:0000313" key="3">
    <source>
        <dbReference type="Proteomes" id="UP001139104"/>
    </source>
</evidence>
<dbReference type="PANTHER" id="PTHR34322:SF2">
    <property type="entry name" value="TRANSPOSASE IS200-LIKE DOMAIN-CONTAINING PROTEIN"/>
    <property type="match status" value="1"/>
</dbReference>
<reference evidence="2" key="1">
    <citation type="journal article" date="2022" name="ISME J.">
        <title>Identification of active gaseous-alkane degraders at natural gas seeps.</title>
        <authorList>
            <person name="Farhan Ul Haque M."/>
            <person name="Hernandez M."/>
            <person name="Crombie A.T."/>
            <person name="Murrell J.C."/>
        </authorList>
    </citation>
    <scope>NUCLEOTIDE SEQUENCE</scope>
    <source>
        <strain evidence="2">PC2</strain>
    </source>
</reference>
<evidence type="ECO:0000259" key="1">
    <source>
        <dbReference type="SMART" id="SM01321"/>
    </source>
</evidence>
<protein>
    <submittedName>
        <fullName evidence="2">Transposase</fullName>
    </submittedName>
</protein>
<dbReference type="SUPFAM" id="SSF143422">
    <property type="entry name" value="Transposase IS200-like"/>
    <property type="match status" value="1"/>
</dbReference>
<dbReference type="Gene3D" id="3.30.70.1290">
    <property type="entry name" value="Transposase IS200-like"/>
    <property type="match status" value="1"/>
</dbReference>